<dbReference type="AlphaFoldDB" id="A0AAV9P4Y0"/>
<evidence type="ECO:0000256" key="1">
    <source>
        <dbReference type="SAM" id="Phobius"/>
    </source>
</evidence>
<organism evidence="3 4">
    <name type="scientific">Saxophila tyrrhenica</name>
    <dbReference type="NCBI Taxonomy" id="1690608"/>
    <lineage>
        <taxon>Eukaryota</taxon>
        <taxon>Fungi</taxon>
        <taxon>Dikarya</taxon>
        <taxon>Ascomycota</taxon>
        <taxon>Pezizomycotina</taxon>
        <taxon>Dothideomycetes</taxon>
        <taxon>Dothideomycetidae</taxon>
        <taxon>Mycosphaerellales</taxon>
        <taxon>Extremaceae</taxon>
        <taxon>Saxophila</taxon>
    </lineage>
</organism>
<dbReference type="InterPro" id="IPR029058">
    <property type="entry name" value="AB_hydrolase_fold"/>
</dbReference>
<dbReference type="SUPFAM" id="SSF53474">
    <property type="entry name" value="alpha/beta-Hydrolases"/>
    <property type="match status" value="1"/>
</dbReference>
<evidence type="ECO:0000313" key="3">
    <source>
        <dbReference type="EMBL" id="KAK5167019.1"/>
    </source>
</evidence>
<keyword evidence="4" id="KW-1185">Reference proteome</keyword>
<keyword evidence="1" id="KW-0472">Membrane</keyword>
<protein>
    <recommendedName>
        <fullName evidence="2">Alpha/beta hydrolase fold-3 domain-containing protein</fullName>
    </recommendedName>
</protein>
<dbReference type="InterPro" id="IPR013094">
    <property type="entry name" value="AB_hydrolase_3"/>
</dbReference>
<dbReference type="GO" id="GO:0016787">
    <property type="term" value="F:hydrolase activity"/>
    <property type="evidence" value="ECO:0007669"/>
    <property type="project" value="InterPro"/>
</dbReference>
<name>A0AAV9P4Y0_9PEZI</name>
<dbReference type="RefSeq" id="XP_064656827.1">
    <property type="nucleotide sequence ID" value="XM_064804985.1"/>
</dbReference>
<dbReference type="Gene3D" id="3.40.50.1820">
    <property type="entry name" value="alpha/beta hydrolase"/>
    <property type="match status" value="1"/>
</dbReference>
<comment type="caution">
    <text evidence="3">The sequence shown here is derived from an EMBL/GenBank/DDBJ whole genome shotgun (WGS) entry which is preliminary data.</text>
</comment>
<dbReference type="GeneID" id="89929084"/>
<gene>
    <name evidence="3" type="ORF">LTR77_007748</name>
</gene>
<feature type="domain" description="Alpha/beta hydrolase fold-3" evidence="2">
    <location>
        <begin position="218"/>
        <end position="353"/>
    </location>
</feature>
<evidence type="ECO:0000259" key="2">
    <source>
        <dbReference type="Pfam" id="PF07859"/>
    </source>
</evidence>
<accession>A0AAV9P4Y0</accession>
<evidence type="ECO:0000313" key="4">
    <source>
        <dbReference type="Proteomes" id="UP001337655"/>
    </source>
</evidence>
<keyword evidence="1" id="KW-0812">Transmembrane</keyword>
<feature type="transmembrane region" description="Helical" evidence="1">
    <location>
        <begin position="166"/>
        <end position="187"/>
    </location>
</feature>
<proteinExistence type="predicted"/>
<dbReference type="Proteomes" id="UP001337655">
    <property type="component" value="Unassembled WGS sequence"/>
</dbReference>
<keyword evidence="1" id="KW-1133">Transmembrane helix</keyword>
<dbReference type="Pfam" id="PF07859">
    <property type="entry name" value="Abhydrolase_3"/>
    <property type="match status" value="1"/>
</dbReference>
<reference evidence="3 4" key="1">
    <citation type="submission" date="2023-08" db="EMBL/GenBank/DDBJ databases">
        <title>Black Yeasts Isolated from many extreme environments.</title>
        <authorList>
            <person name="Coleine C."/>
            <person name="Stajich J.E."/>
            <person name="Selbmann L."/>
        </authorList>
    </citation>
    <scope>NUCLEOTIDE SEQUENCE [LARGE SCALE GENOMIC DNA]</scope>
    <source>
        <strain evidence="3 4">CCFEE 5935</strain>
    </source>
</reference>
<dbReference type="EMBL" id="JAVRRT010000012">
    <property type="protein sequence ID" value="KAK5167019.1"/>
    <property type="molecule type" value="Genomic_DNA"/>
</dbReference>
<sequence length="559" mass="60143">MAIIATPTIIAANVQTERGLAASATAEGSTGTVNVSSAAPASGSSYASSSGAVGSSAYPHIWYTTFTYYQVVYFQSQGESTTSVDSSTITKQTLLSVYASQSDEADSMFTSMEKSVQAHASATTLAGATSGTAAAGASSSSSMAASSSGAAGPSGLARHMFSRSDVPSACFLVLGGMVGLLAIAFVWHPLRVTEHRHGASTVLLHLPSGLPTLNEERDESICNHLRAGLDLPTVRINYRSGRSHQFPTPLHDVLAGYDWVLENLLPKRSISRHGRSESIGRVAVHGELFGGGLAIALALTECHLGQPGVVAAAVSHPIVDWLAFDEKQQTPKRASTNTYDSLAVAEASTSSFKDLRLLRAKIFAKPSHYFDPFASPMLFFRSAGTDAPAGHSGMAQDDLDYLSMSELDEAIFDETATDANGEEFFGTSDESIPPPARRRASRRFPGKKMGLRLPSFYIAATEDTPLASQAKELAHHLRASFVRQRKNAASRSFGFGRKVLVEGEYDQLTDDERTVIEAGMADARENVRLDLHEEHWPSDKRMDESKTIEMMRWLNVVRR</sequence>